<dbReference type="PANTHER" id="PTHR28062">
    <property type="entry name" value="K+-H+ EXCHANGE-LIKE PROTEIN"/>
    <property type="match status" value="1"/>
</dbReference>
<gene>
    <name evidence="1" type="ordered locus">DEHA2D15400g</name>
</gene>
<reference evidence="1 2" key="1">
    <citation type="journal article" date="2004" name="Nature">
        <title>Genome evolution in yeasts.</title>
        <authorList>
            <consortium name="Genolevures"/>
            <person name="Dujon B."/>
            <person name="Sherman D."/>
            <person name="Fischer G."/>
            <person name="Durrens P."/>
            <person name="Casaregola S."/>
            <person name="Lafontaine I."/>
            <person name="de Montigny J."/>
            <person name="Marck C."/>
            <person name="Neuveglise C."/>
            <person name="Talla E."/>
            <person name="Goffard N."/>
            <person name="Frangeul L."/>
            <person name="Aigle M."/>
            <person name="Anthouard V."/>
            <person name="Babour A."/>
            <person name="Barbe V."/>
            <person name="Barnay S."/>
            <person name="Blanchin S."/>
            <person name="Beckerich J.M."/>
            <person name="Beyne E."/>
            <person name="Bleykasten C."/>
            <person name="Boisrame A."/>
            <person name="Boyer J."/>
            <person name="Cattolico L."/>
            <person name="Confanioleri F."/>
            <person name="de Daruvar A."/>
            <person name="Despons L."/>
            <person name="Fabre E."/>
            <person name="Fairhead C."/>
            <person name="Ferry-Dumazet H."/>
            <person name="Groppi A."/>
            <person name="Hantraye F."/>
            <person name="Hennequin C."/>
            <person name="Jauniaux N."/>
            <person name="Joyet P."/>
            <person name="Kachouri R."/>
            <person name="Kerrest A."/>
            <person name="Koszul R."/>
            <person name="Lemaire M."/>
            <person name="Lesur I."/>
            <person name="Ma L."/>
            <person name="Muller H."/>
            <person name="Nicaud J.M."/>
            <person name="Nikolski M."/>
            <person name="Oztas S."/>
            <person name="Ozier-Kalogeropoulos O."/>
            <person name="Pellenz S."/>
            <person name="Potier S."/>
            <person name="Richard G.F."/>
            <person name="Straub M.L."/>
            <person name="Suleau A."/>
            <person name="Swennene D."/>
            <person name="Tekaia F."/>
            <person name="Wesolowski-Louvel M."/>
            <person name="Westhof E."/>
            <person name="Wirth B."/>
            <person name="Zeniou-Meyer M."/>
            <person name="Zivanovic I."/>
            <person name="Bolotin-Fukuhara M."/>
            <person name="Thierry A."/>
            <person name="Bouchier C."/>
            <person name="Caudron B."/>
            <person name="Scarpelli C."/>
            <person name="Gaillardin C."/>
            <person name="Weissenbach J."/>
            <person name="Wincker P."/>
            <person name="Souciet J.L."/>
        </authorList>
    </citation>
    <scope>NUCLEOTIDE SEQUENCE [LARGE SCALE GENOMIC DNA]</scope>
    <source>
        <strain evidence="2">ATCC 36239 / CBS 767 / BCRC 21394 / JCM 1990 / NBRC 0083 / IGC 2968</strain>
    </source>
</reference>
<dbReference type="GO" id="GO:1902600">
    <property type="term" value="P:proton transmembrane transport"/>
    <property type="evidence" value="ECO:0007669"/>
    <property type="project" value="TreeGrafter"/>
</dbReference>
<sequence length="353" mass="39895">MVVSSVLKRQAGRLRIGEVRPALFIGRCQSSSAKVATPIDNDSIYVLSIPITNYKSYIFCNHQPSVLDVTQAKSISWVTKLEEKITSVASKGWKKLNESEISVNVKIVRLIKKLLDTIPYEENCLKSFPSQKWMIREVNDDYAKQTTHSSTRFMQSQADELKIPSSQIKPIPLYHPKFQSPTTILNQLYSFRDDAYKTHLKYSILCAIGIPISLPFALVPIVPNVPGFYIAYRLYCNVKALLGVKHLDYLLEDCTHKPSAPANASSEKKAIQSTVNDTKHIAFEHVDHLDAIYSSNTSLSDHNLLSDEKIIITPDIIDGLCQNFDLPHLKEDLLKALRQESHRLKKAENTQQS</sequence>
<dbReference type="GeneID" id="2900997"/>
<evidence type="ECO:0000313" key="1">
    <source>
        <dbReference type="EMBL" id="CAG87323.2"/>
    </source>
</evidence>
<dbReference type="AlphaFoldDB" id="Q6BRL8"/>
<evidence type="ECO:0000313" key="2">
    <source>
        <dbReference type="Proteomes" id="UP000000599"/>
    </source>
</evidence>
<dbReference type="OMA" id="DDAYKTH"/>
<proteinExistence type="predicted"/>
<dbReference type="InParanoid" id="Q6BRL8"/>
<dbReference type="FunCoup" id="Q6BRL8">
    <property type="interactions" value="11"/>
</dbReference>
<dbReference type="PANTHER" id="PTHR28062:SF1">
    <property type="entry name" value="TRANSMEMBRANE PROTEIN"/>
    <property type="match status" value="1"/>
</dbReference>
<dbReference type="KEGG" id="dha:DEHA2D15400g"/>
<dbReference type="STRING" id="284592.Q6BRL8"/>
<dbReference type="RefSeq" id="XP_459152.2">
    <property type="nucleotide sequence ID" value="XM_459152.2"/>
</dbReference>
<protein>
    <submittedName>
        <fullName evidence="1">DEHA2D15400p</fullName>
    </submittedName>
</protein>
<dbReference type="Pfam" id="PF10173">
    <property type="entry name" value="Mit_KHE1"/>
    <property type="match status" value="1"/>
</dbReference>
<keyword evidence="2" id="KW-1185">Reference proteome</keyword>
<dbReference type="eggNOG" id="KOG4539">
    <property type="taxonomic scope" value="Eukaryota"/>
</dbReference>
<dbReference type="EMBL" id="CR382136">
    <property type="protein sequence ID" value="CAG87323.2"/>
    <property type="molecule type" value="Genomic_DNA"/>
</dbReference>
<accession>Q6BRL8</accession>
<dbReference type="GO" id="GO:0005743">
    <property type="term" value="C:mitochondrial inner membrane"/>
    <property type="evidence" value="ECO:0007669"/>
    <property type="project" value="TreeGrafter"/>
</dbReference>
<name>Q6BRL8_DEBHA</name>
<dbReference type="HOGENOM" id="CLU_043838_0_0_1"/>
<dbReference type="GO" id="GO:0006813">
    <property type="term" value="P:potassium ion transport"/>
    <property type="evidence" value="ECO:0007669"/>
    <property type="project" value="TreeGrafter"/>
</dbReference>
<organism evidence="1 2">
    <name type="scientific">Debaryomyces hansenii (strain ATCC 36239 / CBS 767 / BCRC 21394 / JCM 1990 / NBRC 0083 / IGC 2968)</name>
    <name type="common">Yeast</name>
    <name type="synonym">Torulaspora hansenii</name>
    <dbReference type="NCBI Taxonomy" id="284592"/>
    <lineage>
        <taxon>Eukaryota</taxon>
        <taxon>Fungi</taxon>
        <taxon>Dikarya</taxon>
        <taxon>Ascomycota</taxon>
        <taxon>Saccharomycotina</taxon>
        <taxon>Pichiomycetes</taxon>
        <taxon>Debaryomycetaceae</taxon>
        <taxon>Debaryomyces</taxon>
    </lineage>
</organism>
<dbReference type="VEuPathDB" id="FungiDB:DEHA2D15400g"/>
<dbReference type="Proteomes" id="UP000000599">
    <property type="component" value="Chromosome D"/>
</dbReference>
<dbReference type="OrthoDB" id="5562676at2759"/>
<dbReference type="InterPro" id="IPR018786">
    <property type="entry name" value="Mit_KHE1"/>
</dbReference>